<name>A0A510UTV2_9CELL</name>
<dbReference type="AlphaFoldDB" id="A0A510UTV2"/>
<protein>
    <submittedName>
        <fullName evidence="2">Uncharacterized protein</fullName>
    </submittedName>
</protein>
<comment type="caution">
    <text evidence="2">The sequence shown here is derived from an EMBL/GenBank/DDBJ whole genome shotgun (WGS) entry which is preliminary data.</text>
</comment>
<accession>A0A510UTV2</accession>
<keyword evidence="1" id="KW-1133">Transmembrane helix</keyword>
<keyword evidence="1" id="KW-0812">Transmembrane</keyword>
<feature type="transmembrane region" description="Helical" evidence="1">
    <location>
        <begin position="41"/>
        <end position="62"/>
    </location>
</feature>
<organism evidence="2 3">
    <name type="scientific">Cellulomonas persica</name>
    <dbReference type="NCBI Taxonomy" id="76861"/>
    <lineage>
        <taxon>Bacteria</taxon>
        <taxon>Bacillati</taxon>
        <taxon>Actinomycetota</taxon>
        <taxon>Actinomycetes</taxon>
        <taxon>Micrococcales</taxon>
        <taxon>Cellulomonadaceae</taxon>
        <taxon>Cellulomonas</taxon>
    </lineage>
</organism>
<proteinExistence type="predicted"/>
<keyword evidence="3" id="KW-1185">Reference proteome</keyword>
<reference evidence="2 3" key="1">
    <citation type="submission" date="2019-07" db="EMBL/GenBank/DDBJ databases">
        <title>Whole genome shotgun sequence of Cellulomonas persica NBRC 101101.</title>
        <authorList>
            <person name="Hosoyama A."/>
            <person name="Uohara A."/>
            <person name="Ohji S."/>
            <person name="Ichikawa N."/>
        </authorList>
    </citation>
    <scope>NUCLEOTIDE SEQUENCE [LARGE SCALE GENOMIC DNA]</scope>
    <source>
        <strain evidence="2 3">NBRC 101101</strain>
    </source>
</reference>
<evidence type="ECO:0000256" key="1">
    <source>
        <dbReference type="SAM" id="Phobius"/>
    </source>
</evidence>
<evidence type="ECO:0000313" key="2">
    <source>
        <dbReference type="EMBL" id="GEK18092.1"/>
    </source>
</evidence>
<feature type="transmembrane region" description="Helical" evidence="1">
    <location>
        <begin position="74"/>
        <end position="96"/>
    </location>
</feature>
<dbReference type="Proteomes" id="UP000321386">
    <property type="component" value="Unassembled WGS sequence"/>
</dbReference>
<keyword evidence="1" id="KW-0472">Membrane</keyword>
<sequence>MLASTGWYATVPVLGLALVLTVAFPDGRISQFGPLVLNPQLRVLVVVPMLMAVAVGISQGVAPTPVVFRNGRVVLVRAACYALTLLVSWGIVLLGAQLGTGLPLAACLRNLLLISGVCAATGALAGPVYVFIPAVVALAAAMVTPGESSEWTPWSMSFRETASTEQLVVAAVVAMVGLALAVWDPRSPGYLRRASAGS</sequence>
<feature type="transmembrane region" description="Helical" evidence="1">
    <location>
        <begin position="166"/>
        <end position="183"/>
    </location>
</feature>
<dbReference type="EMBL" id="BJUA01000007">
    <property type="protein sequence ID" value="GEK18092.1"/>
    <property type="molecule type" value="Genomic_DNA"/>
</dbReference>
<evidence type="ECO:0000313" key="3">
    <source>
        <dbReference type="Proteomes" id="UP000321386"/>
    </source>
</evidence>
<gene>
    <name evidence="2" type="ORF">CPE01_18250</name>
</gene>
<dbReference type="RefSeq" id="WP_186811476.1">
    <property type="nucleotide sequence ID" value="NZ_BJUA01000007.1"/>
</dbReference>